<keyword evidence="9" id="KW-0560">Oxidoreductase</keyword>
<dbReference type="Pfam" id="PF00441">
    <property type="entry name" value="Acyl-CoA_dh_1"/>
    <property type="match status" value="1"/>
</dbReference>
<comment type="catalytic activity">
    <reaction evidence="11">
        <text>a long-chain 2,3-saturated fatty acyl-CoA + oxidized [electron-transfer flavoprotein] + H(+) = a long-chain (2E)-enoyl-CoA + reduced [electron-transfer flavoprotein]</text>
        <dbReference type="Rhea" id="RHEA:17721"/>
        <dbReference type="Rhea" id="RHEA-COMP:10685"/>
        <dbReference type="Rhea" id="RHEA-COMP:10686"/>
        <dbReference type="ChEBI" id="CHEBI:15378"/>
        <dbReference type="ChEBI" id="CHEBI:57692"/>
        <dbReference type="ChEBI" id="CHEBI:58307"/>
        <dbReference type="ChEBI" id="CHEBI:83721"/>
        <dbReference type="ChEBI" id="CHEBI:83727"/>
        <dbReference type="EC" id="1.3.8.8"/>
    </reaction>
</comment>
<dbReference type="InterPro" id="IPR015396">
    <property type="entry name" value="FadE_C"/>
</dbReference>
<evidence type="ECO:0000313" key="15">
    <source>
        <dbReference type="EMBL" id="QHS83264.1"/>
    </source>
</evidence>
<evidence type="ECO:0000256" key="6">
    <source>
        <dbReference type="ARBA" id="ARBA00020144"/>
    </source>
</evidence>
<dbReference type="Gene3D" id="1.20.140.10">
    <property type="entry name" value="Butyryl-CoA Dehydrogenase, subunit A, domain 3"/>
    <property type="match status" value="1"/>
</dbReference>
<feature type="domain" description="Acyl-CoA dehydrogenase C-terminal bacterial-type" evidence="14">
    <location>
        <begin position="490"/>
        <end position="638"/>
    </location>
</feature>
<comment type="pathway">
    <text evidence="2">Lipid metabolism; fatty acid beta-oxidation.</text>
</comment>
<dbReference type="Gene3D" id="2.40.110.10">
    <property type="entry name" value="Butyryl-CoA Dehydrogenase, subunit A, domain 2"/>
    <property type="match status" value="1"/>
</dbReference>
<dbReference type="InterPro" id="IPR036250">
    <property type="entry name" value="AcylCo_DH-like_C"/>
</dbReference>
<dbReference type="SUPFAM" id="SSF47203">
    <property type="entry name" value="Acyl-CoA dehydrogenase C-terminal domain-like"/>
    <property type="match status" value="1"/>
</dbReference>
<keyword evidence="7" id="KW-0285">Flavoprotein</keyword>
<evidence type="ECO:0000256" key="3">
    <source>
        <dbReference type="ARBA" id="ARBA00009347"/>
    </source>
</evidence>
<dbReference type="SUPFAM" id="SSF56645">
    <property type="entry name" value="Acyl-CoA dehydrogenase NM domain-like"/>
    <property type="match status" value="1"/>
</dbReference>
<evidence type="ECO:0000256" key="4">
    <source>
        <dbReference type="ARBA" id="ARBA00012033"/>
    </source>
</evidence>
<dbReference type="EMBL" id="MN738751">
    <property type="protein sequence ID" value="QHS83264.1"/>
    <property type="molecule type" value="Genomic_DNA"/>
</dbReference>
<feature type="domain" description="Acyl-CoA dehydrogenase/oxidase N-terminal" evidence="13">
    <location>
        <begin position="63"/>
        <end position="156"/>
    </location>
</feature>
<dbReference type="EC" id="1.3.8.7" evidence="4"/>
<comment type="cofactor">
    <cofactor evidence="1">
        <name>FAD</name>
        <dbReference type="ChEBI" id="CHEBI:57692"/>
    </cofactor>
</comment>
<dbReference type="GO" id="GO:0004466">
    <property type="term" value="F:long-chain fatty acyl-CoA dehydrogenase activity"/>
    <property type="evidence" value="ECO:0007669"/>
    <property type="project" value="UniProtKB-EC"/>
</dbReference>
<dbReference type="Pfam" id="PF09317">
    <property type="entry name" value="ACDH_C"/>
    <property type="match status" value="1"/>
</dbReference>
<dbReference type="UniPathway" id="UPA00659"/>
<dbReference type="InterPro" id="IPR009075">
    <property type="entry name" value="AcylCo_DH/oxidase_C"/>
</dbReference>
<dbReference type="InterPro" id="IPR037069">
    <property type="entry name" value="AcylCoA_DH/ox_N_sf"/>
</dbReference>
<accession>A0A6C0ATX4</accession>
<proteinExistence type="inferred from homology"/>
<evidence type="ECO:0000256" key="10">
    <source>
        <dbReference type="ARBA" id="ARBA00047882"/>
    </source>
</evidence>
<dbReference type="Gene3D" id="1.10.540.10">
    <property type="entry name" value="Acyl-CoA dehydrogenase/oxidase, N-terminal domain"/>
    <property type="match status" value="1"/>
</dbReference>
<comment type="similarity">
    <text evidence="3">Belongs to the acyl-CoA dehydrogenase family.</text>
</comment>
<dbReference type="PANTHER" id="PTHR48083">
    <property type="entry name" value="MEDIUM-CHAIN SPECIFIC ACYL-COA DEHYDROGENASE, MITOCHONDRIAL-RELATED"/>
    <property type="match status" value="1"/>
</dbReference>
<evidence type="ECO:0000256" key="5">
    <source>
        <dbReference type="ARBA" id="ARBA00012040"/>
    </source>
</evidence>
<evidence type="ECO:0000259" key="13">
    <source>
        <dbReference type="Pfam" id="PF02771"/>
    </source>
</evidence>
<keyword evidence="8" id="KW-0274">FAD</keyword>
<evidence type="ECO:0000256" key="11">
    <source>
        <dbReference type="ARBA" id="ARBA00049247"/>
    </source>
</evidence>
<evidence type="ECO:0000256" key="8">
    <source>
        <dbReference type="ARBA" id="ARBA00022827"/>
    </source>
</evidence>
<reference evidence="15" key="1">
    <citation type="journal article" date="2020" name="Nature">
        <title>Giant virus diversity and host interactions through global metagenomics.</title>
        <authorList>
            <person name="Schulz F."/>
            <person name="Roux S."/>
            <person name="Paez-Espino D."/>
            <person name="Jungbluth S."/>
            <person name="Walsh D.A."/>
            <person name="Denef V.J."/>
            <person name="McMahon K.D."/>
            <person name="Konstantinidis K.T."/>
            <person name="Eloe-Fadrosh E.A."/>
            <person name="Kyrpides N.C."/>
            <person name="Woyke T."/>
        </authorList>
    </citation>
    <scope>NUCLEOTIDE SEQUENCE</scope>
    <source>
        <strain evidence="15">GVMAG-S-ERX555943-30</strain>
    </source>
</reference>
<evidence type="ECO:0000256" key="7">
    <source>
        <dbReference type="ARBA" id="ARBA00022630"/>
    </source>
</evidence>
<evidence type="ECO:0000256" key="2">
    <source>
        <dbReference type="ARBA" id="ARBA00005005"/>
    </source>
</evidence>
<dbReference type="GO" id="GO:0005737">
    <property type="term" value="C:cytoplasm"/>
    <property type="evidence" value="ECO:0007669"/>
    <property type="project" value="TreeGrafter"/>
</dbReference>
<evidence type="ECO:0000256" key="1">
    <source>
        <dbReference type="ARBA" id="ARBA00001974"/>
    </source>
</evidence>
<sequence>MLSNKVFDLVKRKIPKISSTELIALRSGNTSIDREILSGRVKFPPKSHYTPKLPSDMVSKLLDSYDNTSVYPNDNDDQWTKYLAKNKFFSFLIDEKYGGIKLSVNEMSDVLTKIASAEPALGVVTMVPNSLGPGELLTHYGTEEQKNKYLPGLADGTYIPCFGLTGPNNGSDATGSIDEGEVIEKDGKLQIRVKVNKRYITLAPVANLMGIAFNLKDPNNLLPNKKSGITLALLERNHEGLIQNTYHNPLNAGFPNGTIKGEFFIEPEQVIGGSDCVGEGWKMLMDCLSAGRGISLPATANASSKVATFGILNYIKVRKQFKMPLGNMEAIQEKVNKMVLDTWVIQSSIELTNTILDNGNSPAVLSAIMKQQTTERGRNVLNHAMDIHAGGAICLGYSNFLEKFYRAAPIGITVEGSNTLTRSLIIFGQGLNKSHPYINQILDSVIDNNKKDFIVSFKNIISHSSNLYIQTLNPFSLFAPMTLEHQIVVFAALVNFVALKGGLLKKEQMLSGAMADIFSNLYLAISTQNYHNNNGASLIVTNYIVDKLMNENQMIINRVIDNLGIEKCFLLHLKRKVKSDNFNTERIVYNEIMSNSKVMEEIKKNIHVKNNILEDLERANTLDKDSVEYKELHDKIINVGEYAKNVIMT</sequence>
<dbReference type="AlphaFoldDB" id="A0A6C0ATX4"/>
<dbReference type="PANTHER" id="PTHR48083:SF2">
    <property type="entry name" value="MEDIUM-CHAIN SPECIFIC ACYL-COA DEHYDROGENASE, MITOCHONDRIAL"/>
    <property type="match status" value="1"/>
</dbReference>
<dbReference type="InterPro" id="IPR009100">
    <property type="entry name" value="AcylCoA_DH/oxidase_NM_dom_sf"/>
</dbReference>
<dbReference type="GO" id="GO:0050660">
    <property type="term" value="F:flavin adenine dinucleotide binding"/>
    <property type="evidence" value="ECO:0007669"/>
    <property type="project" value="InterPro"/>
</dbReference>
<dbReference type="EC" id="1.3.8.8" evidence="5"/>
<evidence type="ECO:0000256" key="9">
    <source>
        <dbReference type="ARBA" id="ARBA00023002"/>
    </source>
</evidence>
<feature type="domain" description="Acyl-CoA dehydrogenase/oxidase C-terminal" evidence="12">
    <location>
        <begin position="278"/>
        <end position="425"/>
    </location>
</feature>
<evidence type="ECO:0000259" key="14">
    <source>
        <dbReference type="Pfam" id="PF09317"/>
    </source>
</evidence>
<dbReference type="InterPro" id="IPR046373">
    <property type="entry name" value="Acyl-CoA_Oxase/DH_mid-dom_sf"/>
</dbReference>
<dbReference type="GO" id="GO:0033539">
    <property type="term" value="P:fatty acid beta-oxidation using acyl-CoA dehydrogenase"/>
    <property type="evidence" value="ECO:0007669"/>
    <property type="project" value="InterPro"/>
</dbReference>
<dbReference type="GO" id="GO:0070991">
    <property type="term" value="F:medium-chain fatty acyl-CoA dehydrogenase activity"/>
    <property type="evidence" value="ECO:0007669"/>
    <property type="project" value="UniProtKB-EC"/>
</dbReference>
<name>A0A6C0ATX4_9ZZZZ</name>
<dbReference type="InterPro" id="IPR013786">
    <property type="entry name" value="AcylCoA_DH/ox_N"/>
</dbReference>
<organism evidence="15">
    <name type="scientific">viral metagenome</name>
    <dbReference type="NCBI Taxonomy" id="1070528"/>
    <lineage>
        <taxon>unclassified sequences</taxon>
        <taxon>metagenomes</taxon>
        <taxon>organismal metagenomes</taxon>
    </lineage>
</organism>
<evidence type="ECO:0000259" key="12">
    <source>
        <dbReference type="Pfam" id="PF00441"/>
    </source>
</evidence>
<protein>
    <recommendedName>
        <fullName evidence="6">Acyl-coenzyme A dehydrogenase</fullName>
        <ecNumber evidence="4">1.3.8.7</ecNumber>
        <ecNumber evidence="5">1.3.8.8</ecNumber>
    </recommendedName>
</protein>
<comment type="catalytic activity">
    <reaction evidence="10">
        <text>a medium-chain 2,3-saturated fatty acyl-CoA + oxidized [electron-transfer flavoprotein] + H(+) = a medium-chain (2E)-enoyl-CoA + reduced [electron-transfer flavoprotein]</text>
        <dbReference type="Rhea" id="RHEA:14477"/>
        <dbReference type="Rhea" id="RHEA-COMP:10685"/>
        <dbReference type="Rhea" id="RHEA-COMP:10686"/>
        <dbReference type="ChEBI" id="CHEBI:15378"/>
        <dbReference type="ChEBI" id="CHEBI:57692"/>
        <dbReference type="ChEBI" id="CHEBI:58307"/>
        <dbReference type="ChEBI" id="CHEBI:83723"/>
        <dbReference type="ChEBI" id="CHEBI:83726"/>
        <dbReference type="EC" id="1.3.8.7"/>
    </reaction>
</comment>
<dbReference type="InterPro" id="IPR050741">
    <property type="entry name" value="Acyl-CoA_dehydrogenase"/>
</dbReference>
<dbReference type="Pfam" id="PF02771">
    <property type="entry name" value="Acyl-CoA_dh_N"/>
    <property type="match status" value="1"/>
</dbReference>